<dbReference type="AlphaFoldDB" id="A0A1U7WQY4"/>
<feature type="region of interest" description="Disordered" evidence="1">
    <location>
        <begin position="45"/>
        <end position="66"/>
    </location>
</feature>
<evidence type="ECO:0000313" key="2">
    <source>
        <dbReference type="Proteomes" id="UP000189701"/>
    </source>
</evidence>
<evidence type="ECO:0000256" key="1">
    <source>
        <dbReference type="SAM" id="MobiDB-lite"/>
    </source>
</evidence>
<protein>
    <submittedName>
        <fullName evidence="3">Uncharacterized protein LOC104228863</fullName>
    </submittedName>
</protein>
<dbReference type="GeneID" id="104228863"/>
<dbReference type="PANTHER" id="PTHR33240">
    <property type="entry name" value="OS08G0508500 PROTEIN"/>
    <property type="match status" value="1"/>
</dbReference>
<sequence length="208" mass="23959">MAELRQALSDASNNANGRGPVPPGAPTNLTTQKHNELVSVMRNTKEAQFPRSMKNDPRQRDPNLWPEYHRTNNYQTGDYLHLREEVVTLMKKGHLREILSGWAKNNYGRNRGQHRALEDRRRPFLINDDFHRNEINGITFSAAKKTKVLVTHSKRLREVAEDDIIFREEDTDELLLSHNDALVISLNALDFKIKRILVDLGSSTNIIQ</sequence>
<accession>A0A1U7WQY4</accession>
<name>A0A1U7WQY4_NICSY</name>
<keyword evidence="2" id="KW-1185">Reference proteome</keyword>
<dbReference type="Proteomes" id="UP000189701">
    <property type="component" value="Unplaced"/>
</dbReference>
<proteinExistence type="predicted"/>
<gene>
    <name evidence="3" type="primary">LOC104228863</name>
</gene>
<reference evidence="2" key="1">
    <citation type="journal article" date="2013" name="Genome Biol.">
        <title>Reference genomes and transcriptomes of Nicotiana sylvestris and Nicotiana tomentosiformis.</title>
        <authorList>
            <person name="Sierro N."/>
            <person name="Battey J.N."/>
            <person name="Ouadi S."/>
            <person name="Bovet L."/>
            <person name="Goepfert S."/>
            <person name="Bakaher N."/>
            <person name="Peitsch M.C."/>
            <person name="Ivanov N.V."/>
        </authorList>
    </citation>
    <scope>NUCLEOTIDE SEQUENCE [LARGE SCALE GENOMIC DNA]</scope>
</reference>
<dbReference type="PANTHER" id="PTHR33240:SF8">
    <property type="entry name" value="OS03G0439900 PROTEIN"/>
    <property type="match status" value="1"/>
</dbReference>
<reference evidence="3" key="2">
    <citation type="submission" date="2025-08" db="UniProtKB">
        <authorList>
            <consortium name="RefSeq"/>
        </authorList>
    </citation>
    <scope>IDENTIFICATION</scope>
    <source>
        <tissue evidence="3">Leaf</tissue>
    </source>
</reference>
<organism evidence="2 3">
    <name type="scientific">Nicotiana sylvestris</name>
    <name type="common">Wood tobacco</name>
    <name type="synonym">South American tobacco</name>
    <dbReference type="NCBI Taxonomy" id="4096"/>
    <lineage>
        <taxon>Eukaryota</taxon>
        <taxon>Viridiplantae</taxon>
        <taxon>Streptophyta</taxon>
        <taxon>Embryophyta</taxon>
        <taxon>Tracheophyta</taxon>
        <taxon>Spermatophyta</taxon>
        <taxon>Magnoliopsida</taxon>
        <taxon>eudicotyledons</taxon>
        <taxon>Gunneridae</taxon>
        <taxon>Pentapetalae</taxon>
        <taxon>asterids</taxon>
        <taxon>lamiids</taxon>
        <taxon>Solanales</taxon>
        <taxon>Solanaceae</taxon>
        <taxon>Nicotianoideae</taxon>
        <taxon>Nicotianeae</taxon>
        <taxon>Nicotiana</taxon>
    </lineage>
</organism>
<evidence type="ECO:0000313" key="3">
    <source>
        <dbReference type="RefSeq" id="XP_009779711.1"/>
    </source>
</evidence>
<dbReference type="RefSeq" id="XP_009779711.1">
    <property type="nucleotide sequence ID" value="XM_009781409.1"/>
</dbReference>
<dbReference type="KEGG" id="nsy:104228863"/>
<feature type="region of interest" description="Disordered" evidence="1">
    <location>
        <begin position="1"/>
        <end position="33"/>
    </location>
</feature>